<comment type="caution">
    <text evidence="1">The sequence shown here is derived from an EMBL/GenBank/DDBJ whole genome shotgun (WGS) entry which is preliminary data.</text>
</comment>
<gene>
    <name evidence="1" type="ORF">PXEA_LOCUS23853</name>
</gene>
<feature type="non-terminal residue" evidence="1">
    <location>
        <position position="1"/>
    </location>
</feature>
<organism evidence="1 2">
    <name type="scientific">Protopolystoma xenopodis</name>
    <dbReference type="NCBI Taxonomy" id="117903"/>
    <lineage>
        <taxon>Eukaryota</taxon>
        <taxon>Metazoa</taxon>
        <taxon>Spiralia</taxon>
        <taxon>Lophotrochozoa</taxon>
        <taxon>Platyhelminthes</taxon>
        <taxon>Monogenea</taxon>
        <taxon>Polyopisthocotylea</taxon>
        <taxon>Polystomatidea</taxon>
        <taxon>Polystomatidae</taxon>
        <taxon>Protopolystoma</taxon>
    </lineage>
</organism>
<protein>
    <submittedName>
        <fullName evidence="1">Uncharacterized protein</fullName>
    </submittedName>
</protein>
<name>A0A3S5AWL0_9PLAT</name>
<evidence type="ECO:0000313" key="2">
    <source>
        <dbReference type="Proteomes" id="UP000784294"/>
    </source>
</evidence>
<accession>A0A3S5AWL0</accession>
<dbReference type="AlphaFoldDB" id="A0A3S5AWL0"/>
<keyword evidence="2" id="KW-1185">Reference proteome</keyword>
<dbReference type="Proteomes" id="UP000784294">
    <property type="component" value="Unassembled WGS sequence"/>
</dbReference>
<dbReference type="EMBL" id="CAAALY010112130">
    <property type="protein sequence ID" value="VEL30413.1"/>
    <property type="molecule type" value="Genomic_DNA"/>
</dbReference>
<sequence length="145" mass="16351">DFQSVLSRLFPASQVSGASATGYANTYPIRICRMSELYDLVTQLKPVREKPHHIRSLFLLFTWHPNSLTVRNSLVAVSLPDCLSAGSSTEANSQTSLCDFQLHQLTKLAWSRLDVAVPLISQLISRIRLTHQDYIDLLSQHLFLL</sequence>
<evidence type="ECO:0000313" key="1">
    <source>
        <dbReference type="EMBL" id="VEL30413.1"/>
    </source>
</evidence>
<proteinExistence type="predicted"/>
<reference evidence="1" key="1">
    <citation type="submission" date="2018-11" db="EMBL/GenBank/DDBJ databases">
        <authorList>
            <consortium name="Pathogen Informatics"/>
        </authorList>
    </citation>
    <scope>NUCLEOTIDE SEQUENCE</scope>
</reference>